<organism evidence="2">
    <name type="scientific">Ostreococcus mediterraneus</name>
    <dbReference type="NCBI Taxonomy" id="1486918"/>
    <lineage>
        <taxon>Eukaryota</taxon>
        <taxon>Viridiplantae</taxon>
        <taxon>Chlorophyta</taxon>
        <taxon>Mamiellophyceae</taxon>
        <taxon>Mamiellales</taxon>
        <taxon>Bathycoccaceae</taxon>
        <taxon>Ostreococcus</taxon>
    </lineage>
</organism>
<evidence type="ECO:0000313" key="2">
    <source>
        <dbReference type="EMBL" id="CAD8810185.1"/>
    </source>
</evidence>
<feature type="signal peptide" evidence="1">
    <location>
        <begin position="1"/>
        <end position="16"/>
    </location>
</feature>
<feature type="chain" id="PRO_5031453973" evidence="1">
    <location>
        <begin position="17"/>
        <end position="339"/>
    </location>
</feature>
<accession>A0A7S0WBF9</accession>
<name>A0A7S0WBF9_9CHLO</name>
<gene>
    <name evidence="2" type="ORF">OMED0930_LOCUS1279</name>
</gene>
<sequence length="339" mass="37552">MHIAICFLLLAVVCSALTTAYHGYDVRFPTASSLDTSAATPFVIESVVQAMCNSNSSQYGKCNPTAVELSDPLELLHKNSTLRALRNIRWQTKPNGTVFTWEENHRILHKSGHLWCSILRDNHACFGTSYAKLMSITTPFQGERYNLLSFDSPSTRILAVGNSHLLELLYLPVCASLRVQAGHSVKGWHLRGNNFIVQAQDLHSHKHTTILILDNDDFFASAKARANTTIQFLEQISFAPTHIILGWINGGKETCNYRSSTYAKHFPSATIVCRCAYRGAVGTGIAHSCLSDGLDCVNQVTGHQCVPSPGVITGAERLWSELLHERSYTSQCVDFPRLE</sequence>
<evidence type="ECO:0000256" key="1">
    <source>
        <dbReference type="SAM" id="SignalP"/>
    </source>
</evidence>
<proteinExistence type="predicted"/>
<keyword evidence="1" id="KW-0732">Signal</keyword>
<dbReference type="AlphaFoldDB" id="A0A7S0WBF9"/>
<protein>
    <submittedName>
        <fullName evidence="2">Uncharacterized protein</fullName>
    </submittedName>
</protein>
<dbReference type="EMBL" id="HBFO01001840">
    <property type="protein sequence ID" value="CAD8810185.1"/>
    <property type="molecule type" value="Transcribed_RNA"/>
</dbReference>
<reference evidence="2" key="1">
    <citation type="submission" date="2021-01" db="EMBL/GenBank/DDBJ databases">
        <authorList>
            <person name="Corre E."/>
            <person name="Pelletier E."/>
            <person name="Niang G."/>
            <person name="Scheremetjew M."/>
            <person name="Finn R."/>
            <person name="Kale V."/>
            <person name="Holt S."/>
            <person name="Cochrane G."/>
            <person name="Meng A."/>
            <person name="Brown T."/>
            <person name="Cohen L."/>
        </authorList>
    </citation>
    <scope>NUCLEOTIDE SEQUENCE</scope>
    <source>
        <strain evidence="2">Clade-D-RCC1621</strain>
    </source>
</reference>